<dbReference type="RefSeq" id="WP_260906538.1">
    <property type="nucleotide sequence ID" value="NZ_JAOCZP010000009.1"/>
</dbReference>
<evidence type="ECO:0000256" key="1">
    <source>
        <dbReference type="SAM" id="MobiDB-lite"/>
    </source>
</evidence>
<evidence type="ECO:0000313" key="3">
    <source>
        <dbReference type="EMBL" id="MCT7377842.1"/>
    </source>
</evidence>
<dbReference type="Pfam" id="PF11089">
    <property type="entry name" value="SyrA"/>
    <property type="match status" value="1"/>
</dbReference>
<feature type="transmembrane region" description="Helical" evidence="2">
    <location>
        <begin position="32"/>
        <end position="56"/>
    </location>
</feature>
<evidence type="ECO:0000313" key="4">
    <source>
        <dbReference type="Proteomes" id="UP001320831"/>
    </source>
</evidence>
<name>A0ABT2LTI1_9HYPH</name>
<keyword evidence="2" id="KW-0472">Membrane</keyword>
<reference evidence="3 4" key="1">
    <citation type="submission" date="2022-09" db="EMBL/GenBank/DDBJ databases">
        <title>Chelativorans salina sp. nov., a novel slightly halophilic bacterium isolated from a saline lake sediment enrichment.</title>
        <authorList>
            <person name="Gao L."/>
            <person name="Fang B.-Z."/>
            <person name="Li W.-J."/>
        </authorList>
    </citation>
    <scope>NUCLEOTIDE SEQUENCE [LARGE SCALE GENOMIC DNA]</scope>
    <source>
        <strain evidence="3 4">EGI FJ00035</strain>
    </source>
</reference>
<accession>A0ABT2LTI1</accession>
<keyword evidence="2" id="KW-0812">Transmembrane</keyword>
<protein>
    <submittedName>
        <fullName evidence="3">Exopolysaccharide production repressor protein</fullName>
    </submittedName>
</protein>
<dbReference type="InterPro" id="IPR024239">
    <property type="entry name" value="SyrA"/>
</dbReference>
<comment type="caution">
    <text evidence="3">The sequence shown here is derived from an EMBL/GenBank/DDBJ whole genome shotgun (WGS) entry which is preliminary data.</text>
</comment>
<gene>
    <name evidence="3" type="ORF">N5A92_22730</name>
</gene>
<feature type="compositionally biased region" description="Polar residues" evidence="1">
    <location>
        <begin position="87"/>
        <end position="98"/>
    </location>
</feature>
<sequence length="98" mass="10456">MSFPLFLRGMLIALTAFAITTYIVTQSAWTTFLSTLACAVIIQTGYFATILIMVLWPSRGGESDGEVPEGEKTAASMKHGKPVGSPDQVSGVTRSSQL</sequence>
<proteinExistence type="predicted"/>
<dbReference type="EMBL" id="JAOCZP010000009">
    <property type="protein sequence ID" value="MCT7377842.1"/>
    <property type="molecule type" value="Genomic_DNA"/>
</dbReference>
<feature type="region of interest" description="Disordered" evidence="1">
    <location>
        <begin position="60"/>
        <end position="98"/>
    </location>
</feature>
<dbReference type="Proteomes" id="UP001320831">
    <property type="component" value="Unassembled WGS sequence"/>
</dbReference>
<evidence type="ECO:0000256" key="2">
    <source>
        <dbReference type="SAM" id="Phobius"/>
    </source>
</evidence>
<feature type="transmembrane region" description="Helical" evidence="2">
    <location>
        <begin position="6"/>
        <end position="25"/>
    </location>
</feature>
<organism evidence="3 4">
    <name type="scientific">Chelativorans salis</name>
    <dbReference type="NCBI Taxonomy" id="2978478"/>
    <lineage>
        <taxon>Bacteria</taxon>
        <taxon>Pseudomonadati</taxon>
        <taxon>Pseudomonadota</taxon>
        <taxon>Alphaproteobacteria</taxon>
        <taxon>Hyphomicrobiales</taxon>
        <taxon>Phyllobacteriaceae</taxon>
        <taxon>Chelativorans</taxon>
    </lineage>
</organism>
<keyword evidence="2" id="KW-1133">Transmembrane helix</keyword>
<keyword evidence="4" id="KW-1185">Reference proteome</keyword>